<keyword evidence="3" id="KW-1185">Reference proteome</keyword>
<protein>
    <submittedName>
        <fullName evidence="2">Alpha/beta hydrolase</fullName>
    </submittedName>
</protein>
<comment type="caution">
    <text evidence="2">The sequence shown here is derived from an EMBL/GenBank/DDBJ whole genome shotgun (WGS) entry which is preliminary data.</text>
</comment>
<feature type="domain" description="AB hydrolase-1" evidence="1">
    <location>
        <begin position="32"/>
        <end position="255"/>
    </location>
</feature>
<dbReference type="InterPro" id="IPR029058">
    <property type="entry name" value="AB_hydrolase_fold"/>
</dbReference>
<dbReference type="Proteomes" id="UP001500466">
    <property type="component" value="Unassembled WGS sequence"/>
</dbReference>
<dbReference type="InterPro" id="IPR050471">
    <property type="entry name" value="AB_hydrolase"/>
</dbReference>
<keyword evidence="2" id="KW-0378">Hydrolase</keyword>
<dbReference type="Gene3D" id="3.40.50.1820">
    <property type="entry name" value="alpha/beta hydrolase"/>
    <property type="match status" value="1"/>
</dbReference>
<dbReference type="InterPro" id="IPR000073">
    <property type="entry name" value="AB_hydrolase_1"/>
</dbReference>
<proteinExistence type="predicted"/>
<gene>
    <name evidence="2" type="ORF">GCM10023205_27780</name>
</gene>
<dbReference type="EMBL" id="BAABHS010000008">
    <property type="protein sequence ID" value="GAA4962449.1"/>
    <property type="molecule type" value="Genomic_DNA"/>
</dbReference>
<organism evidence="2 3">
    <name type="scientific">Yinghuangia aomiensis</name>
    <dbReference type="NCBI Taxonomy" id="676205"/>
    <lineage>
        <taxon>Bacteria</taxon>
        <taxon>Bacillati</taxon>
        <taxon>Actinomycetota</taxon>
        <taxon>Actinomycetes</taxon>
        <taxon>Kitasatosporales</taxon>
        <taxon>Streptomycetaceae</taxon>
        <taxon>Yinghuangia</taxon>
    </lineage>
</organism>
<dbReference type="PANTHER" id="PTHR43433">
    <property type="entry name" value="HYDROLASE, ALPHA/BETA FOLD FAMILY PROTEIN"/>
    <property type="match status" value="1"/>
</dbReference>
<dbReference type="PANTHER" id="PTHR43433:SF5">
    <property type="entry name" value="AB HYDROLASE-1 DOMAIN-CONTAINING PROTEIN"/>
    <property type="match status" value="1"/>
</dbReference>
<sequence length="270" mass="29267">MLGLHALRSHVPFAEASDGVAIHYEVHGSGQPLLLLGGQSNSLHWWDSVRDDFARDFTVVATDNRGTGRSDKPRSPDAYSTRRFAADVVSVLDDLGIGRAHVYGTSMGGRVAQWVAVDHAERVGRLVLGCTSPGGKHGIERGPDVRRALADPTPGAPARALLDLMYSPQWLARNAGPFTTLGDPDMPEYARRHHFRASGRHDSWDALPSIVAPTLVVHGTDDRFNPTANAPLLAERIPGARLHLIPQARHAYFEEFASVATPLVADFLIG</sequence>
<evidence type="ECO:0000259" key="1">
    <source>
        <dbReference type="Pfam" id="PF00561"/>
    </source>
</evidence>
<dbReference type="SUPFAM" id="SSF53474">
    <property type="entry name" value="alpha/beta-Hydrolases"/>
    <property type="match status" value="1"/>
</dbReference>
<evidence type="ECO:0000313" key="3">
    <source>
        <dbReference type="Proteomes" id="UP001500466"/>
    </source>
</evidence>
<reference evidence="3" key="1">
    <citation type="journal article" date="2019" name="Int. J. Syst. Evol. Microbiol.">
        <title>The Global Catalogue of Microorganisms (GCM) 10K type strain sequencing project: providing services to taxonomists for standard genome sequencing and annotation.</title>
        <authorList>
            <consortium name="The Broad Institute Genomics Platform"/>
            <consortium name="The Broad Institute Genome Sequencing Center for Infectious Disease"/>
            <person name="Wu L."/>
            <person name="Ma J."/>
        </authorList>
    </citation>
    <scope>NUCLEOTIDE SEQUENCE [LARGE SCALE GENOMIC DNA]</scope>
    <source>
        <strain evidence="3">JCM 17986</strain>
    </source>
</reference>
<dbReference type="GO" id="GO:0016787">
    <property type="term" value="F:hydrolase activity"/>
    <property type="evidence" value="ECO:0007669"/>
    <property type="project" value="UniProtKB-KW"/>
</dbReference>
<evidence type="ECO:0000313" key="2">
    <source>
        <dbReference type="EMBL" id="GAA4962449.1"/>
    </source>
</evidence>
<dbReference type="RefSeq" id="WP_345675733.1">
    <property type="nucleotide sequence ID" value="NZ_BAABHS010000008.1"/>
</dbReference>
<accession>A0ABP9H6U6</accession>
<dbReference type="Pfam" id="PF00561">
    <property type="entry name" value="Abhydrolase_1"/>
    <property type="match status" value="1"/>
</dbReference>
<name>A0ABP9H6U6_9ACTN</name>
<dbReference type="PRINTS" id="PR00111">
    <property type="entry name" value="ABHYDROLASE"/>
</dbReference>